<evidence type="ECO:0000256" key="4">
    <source>
        <dbReference type="SAM" id="MobiDB-lite"/>
    </source>
</evidence>
<feature type="compositionally biased region" description="Low complexity" evidence="4">
    <location>
        <begin position="536"/>
        <end position="563"/>
    </location>
</feature>
<dbReference type="Pfam" id="PF00400">
    <property type="entry name" value="WD40"/>
    <property type="match status" value="1"/>
</dbReference>
<organism evidence="5 6">
    <name type="scientific">Chlorella sorokiniana</name>
    <name type="common">Freshwater green alga</name>
    <dbReference type="NCBI Taxonomy" id="3076"/>
    <lineage>
        <taxon>Eukaryota</taxon>
        <taxon>Viridiplantae</taxon>
        <taxon>Chlorophyta</taxon>
        <taxon>core chlorophytes</taxon>
        <taxon>Trebouxiophyceae</taxon>
        <taxon>Chlorellales</taxon>
        <taxon>Chlorellaceae</taxon>
        <taxon>Chlorella clade</taxon>
        <taxon>Chlorella</taxon>
    </lineage>
</organism>
<dbReference type="PANTHER" id="PTHR15574">
    <property type="entry name" value="WD REPEAT DOMAIN-CONTAINING FAMILY"/>
    <property type="match status" value="1"/>
</dbReference>
<dbReference type="Proteomes" id="UP000239899">
    <property type="component" value="Unassembled WGS sequence"/>
</dbReference>
<dbReference type="InterPro" id="IPR015943">
    <property type="entry name" value="WD40/YVTN_repeat-like_dom_sf"/>
</dbReference>
<dbReference type="EMBL" id="LHPG02000016">
    <property type="protein sequence ID" value="PRW33703.1"/>
    <property type="molecule type" value="Genomic_DNA"/>
</dbReference>
<keyword evidence="1 3" id="KW-0853">WD repeat</keyword>
<feature type="region of interest" description="Disordered" evidence="4">
    <location>
        <begin position="431"/>
        <end position="457"/>
    </location>
</feature>
<dbReference type="STRING" id="3076.A0A2P6THD3"/>
<dbReference type="InterPro" id="IPR036322">
    <property type="entry name" value="WD40_repeat_dom_sf"/>
</dbReference>
<feature type="compositionally biased region" description="Pro residues" evidence="4">
    <location>
        <begin position="795"/>
        <end position="804"/>
    </location>
</feature>
<dbReference type="SMART" id="SM00320">
    <property type="entry name" value="WD40"/>
    <property type="match status" value="4"/>
</dbReference>
<feature type="compositionally biased region" description="Low complexity" evidence="4">
    <location>
        <begin position="481"/>
        <end position="513"/>
    </location>
</feature>
<evidence type="ECO:0000256" key="3">
    <source>
        <dbReference type="PROSITE-ProRule" id="PRU00221"/>
    </source>
</evidence>
<dbReference type="PROSITE" id="PS50294">
    <property type="entry name" value="WD_REPEATS_REGION"/>
    <property type="match status" value="1"/>
</dbReference>
<feature type="compositionally biased region" description="Basic and acidic residues" evidence="4">
    <location>
        <begin position="354"/>
        <end position="363"/>
    </location>
</feature>
<feature type="compositionally biased region" description="Low complexity" evidence="4">
    <location>
        <begin position="665"/>
        <end position="686"/>
    </location>
</feature>
<dbReference type="InterPro" id="IPR045151">
    <property type="entry name" value="DCAF8"/>
</dbReference>
<accession>A0A2P6THD3</accession>
<dbReference type="PANTHER" id="PTHR15574:SF40">
    <property type="entry name" value="WD AND TETRATRICOPEPTIDE REPEATS PROTEIN 1"/>
    <property type="match status" value="1"/>
</dbReference>
<evidence type="ECO:0000313" key="5">
    <source>
        <dbReference type="EMBL" id="PRW33703.1"/>
    </source>
</evidence>
<evidence type="ECO:0000256" key="2">
    <source>
        <dbReference type="ARBA" id="ARBA00022737"/>
    </source>
</evidence>
<feature type="region of interest" description="Disordered" evidence="4">
    <location>
        <begin position="332"/>
        <end position="363"/>
    </location>
</feature>
<dbReference type="InterPro" id="IPR001680">
    <property type="entry name" value="WD40_rpt"/>
</dbReference>
<feature type="repeat" description="WD" evidence="3">
    <location>
        <begin position="50"/>
        <end position="91"/>
    </location>
</feature>
<protein>
    <submittedName>
        <fullName evidence="5">WD and tetratricopeptide repeats 1-like</fullName>
    </submittedName>
</protein>
<reference evidence="5 6" key="1">
    <citation type="journal article" date="2018" name="Plant J.">
        <title>Genome sequences of Chlorella sorokiniana UTEX 1602 and Micractinium conductrix SAG 241.80: implications to maltose excretion by a green alga.</title>
        <authorList>
            <person name="Arriola M.B."/>
            <person name="Velmurugan N."/>
            <person name="Zhang Y."/>
            <person name="Plunkett M.H."/>
            <person name="Hondzo H."/>
            <person name="Barney B.M."/>
        </authorList>
    </citation>
    <scope>NUCLEOTIDE SEQUENCE [LARGE SCALE GENOMIC DNA]</scope>
    <source>
        <strain evidence="6">UTEX 1602</strain>
    </source>
</reference>
<feature type="region of interest" description="Disordered" evidence="4">
    <location>
        <begin position="601"/>
        <end position="698"/>
    </location>
</feature>
<feature type="compositionally biased region" description="Basic residues" evidence="4">
    <location>
        <begin position="336"/>
        <end position="347"/>
    </location>
</feature>
<feature type="region of interest" description="Disordered" evidence="4">
    <location>
        <begin position="784"/>
        <end position="804"/>
    </location>
</feature>
<feature type="compositionally biased region" description="Basic residues" evidence="4">
    <location>
        <begin position="521"/>
        <end position="531"/>
    </location>
</feature>
<gene>
    <name evidence="5" type="ORF">C2E21_7515</name>
</gene>
<dbReference type="AlphaFoldDB" id="A0A2P6THD3"/>
<proteinExistence type="predicted"/>
<dbReference type="GO" id="GO:0080008">
    <property type="term" value="C:Cul4-RING E3 ubiquitin ligase complex"/>
    <property type="evidence" value="ECO:0007669"/>
    <property type="project" value="TreeGrafter"/>
</dbReference>
<comment type="caution">
    <text evidence="5">The sequence shown here is derived from an EMBL/GenBank/DDBJ whole genome shotgun (WGS) entry which is preliminary data.</text>
</comment>
<keyword evidence="2" id="KW-0677">Repeat</keyword>
<name>A0A2P6THD3_CHLSO</name>
<dbReference type="GO" id="GO:0045717">
    <property type="term" value="P:negative regulation of fatty acid biosynthetic process"/>
    <property type="evidence" value="ECO:0007669"/>
    <property type="project" value="TreeGrafter"/>
</dbReference>
<feature type="region of interest" description="Disordered" evidence="4">
    <location>
        <begin position="481"/>
        <end position="586"/>
    </location>
</feature>
<dbReference type="SUPFAM" id="SSF50978">
    <property type="entry name" value="WD40 repeat-like"/>
    <property type="match status" value="1"/>
</dbReference>
<dbReference type="Gene3D" id="2.130.10.10">
    <property type="entry name" value="YVTN repeat-like/Quinoprotein amine dehydrogenase"/>
    <property type="match status" value="1"/>
</dbReference>
<dbReference type="PROSITE" id="PS50082">
    <property type="entry name" value="WD_REPEATS_2"/>
    <property type="match status" value="1"/>
</dbReference>
<dbReference type="GO" id="GO:0005737">
    <property type="term" value="C:cytoplasm"/>
    <property type="evidence" value="ECO:0007669"/>
    <property type="project" value="TreeGrafter"/>
</dbReference>
<dbReference type="OrthoDB" id="4869960at2759"/>
<sequence>MLKALEERERGALAWAEGPAAAASHRPHRFHAAALGDVGLARRLGHTAALTGHSGGISALAWGEGGEQLSSGGEDCRLRLWRASTGELLHSLDTGHTAAVLGTCFLPGRADQLLSCSADRQIRHLNVTKGAVRPYLVHSDRVRAVVPLDTHLFLSASEDGTVREFDVRQRPAAVHRDALAGDDSNVLVDQRAERVGRTRVRVGIYSLSVDEHRPWLMLTGGADPLLRLYDRRMLVTAGGEEGGAGGSRRAQQWVSCFVPSHLKAAVWDSGRHPVLAAPSAPALPGRHVTAVTFARGGAEVVGSYAGEAIYSFDVAAHARDVEALLHIPDSVLRQPGRPRSHMGRRSMHAYASSQEHHRPADGRTDDAAVAATAEGGGGTAPAAAEQLGAAVHAAAAGGQLQQRQRAAPGRGMAVAPSVRQLALQQRRQLSRIAATDVAEPPRAESSRPAHWQMHPTSSTLRSPLYEVRQLHATLRQRQQAQLGAAAEFQQEQQAQHEVGSDSEAASEGASPEGQLAQQGVRRSRRIMRRRRDAAEQEQLQQDVAAAQEADQAASGAAAGDEVQQPAVSGVAEAAAGPQSCSDTEVNSRPVLSASQVGLATQLGSQEAGHEASSLNSAEQPANERVGSVAQWGRADAPSEPQVDSAEIQQQQQQQQGAGGTGGSQRGAVAHAQQAQAGGRAAVQQAGRPPPRRRQVDSNIGAIVVGEEAEGEEVSEPLMYRRCFAGHLNLSGLAGGDAVPLAPPLAFLGAHSELLVSPSDDGNLFVWDYASGSLAAVLAPPTAAQPTLSAAGSPARCPPPGRDGH</sequence>
<evidence type="ECO:0000313" key="6">
    <source>
        <dbReference type="Proteomes" id="UP000239899"/>
    </source>
</evidence>
<evidence type="ECO:0000256" key="1">
    <source>
        <dbReference type="ARBA" id="ARBA00022574"/>
    </source>
</evidence>
<keyword evidence="6" id="KW-1185">Reference proteome</keyword>